<evidence type="ECO:0000313" key="11">
    <source>
        <dbReference type="EMBL" id="KTB13495.1"/>
    </source>
</evidence>
<dbReference type="GO" id="GO:0048280">
    <property type="term" value="P:vesicle fusion with Golgi apparatus"/>
    <property type="evidence" value="ECO:0007669"/>
    <property type="project" value="EnsemblFungi"/>
</dbReference>
<dbReference type="Gene3D" id="1.20.5.110">
    <property type="match status" value="1"/>
</dbReference>
<reference evidence="11 12" key="1">
    <citation type="submission" date="2015-10" db="EMBL/GenBank/DDBJ databases">
        <title>Draft genomes sequences of Candida glabrata isolates 1A, 1B, 2A, 2B, 3A and 3B.</title>
        <authorList>
            <person name="Haavelsrud O.E."/>
            <person name="Gaustad P."/>
        </authorList>
    </citation>
    <scope>NUCLEOTIDE SEQUENCE [LARGE SCALE GENOMIC DNA]</scope>
    <source>
        <strain evidence="11">910700640</strain>
    </source>
</reference>
<evidence type="ECO:0000256" key="1">
    <source>
        <dbReference type="ARBA" id="ARBA00004394"/>
    </source>
</evidence>
<dbReference type="GO" id="GO:0000139">
    <property type="term" value="C:Golgi membrane"/>
    <property type="evidence" value="ECO:0007669"/>
    <property type="project" value="UniProtKB-SubCell"/>
</dbReference>
<dbReference type="PANTHER" id="PTHR12791">
    <property type="entry name" value="GOLGI SNARE BET1-RELATED"/>
    <property type="match status" value="1"/>
</dbReference>
<feature type="region of interest" description="Disordered" evidence="9">
    <location>
        <begin position="1"/>
        <end position="36"/>
    </location>
</feature>
<evidence type="ECO:0000256" key="9">
    <source>
        <dbReference type="SAM" id="MobiDB-lite"/>
    </source>
</evidence>
<dbReference type="AlphaFoldDB" id="A0A0W0DDK8"/>
<dbReference type="InterPro" id="IPR039899">
    <property type="entry name" value="BET1_SNARE"/>
</dbReference>
<dbReference type="GO" id="GO:0006890">
    <property type="term" value="P:retrograde vesicle-mediated transport, Golgi to endoplasmic reticulum"/>
    <property type="evidence" value="ECO:0007669"/>
    <property type="project" value="EnsemblFungi"/>
</dbReference>
<keyword evidence="3 10" id="KW-0812">Transmembrane</keyword>
<dbReference type="InterPro" id="IPR000727">
    <property type="entry name" value="T_SNARE_dom"/>
</dbReference>
<evidence type="ECO:0000313" key="12">
    <source>
        <dbReference type="Proteomes" id="UP000054886"/>
    </source>
</evidence>
<dbReference type="VEuPathDB" id="FungiDB:GWK60_J01947"/>
<accession>A0A0W0DDK8</accession>
<keyword evidence="7 10" id="KW-0472">Membrane</keyword>
<dbReference type="GO" id="GO:0005789">
    <property type="term" value="C:endoplasmic reticulum membrane"/>
    <property type="evidence" value="ECO:0007669"/>
    <property type="project" value="EnsemblFungi"/>
</dbReference>
<dbReference type="GO" id="GO:0006886">
    <property type="term" value="P:intracellular protein transport"/>
    <property type="evidence" value="ECO:0007669"/>
    <property type="project" value="EnsemblFungi"/>
</dbReference>
<name>A0A0W0DDK8_CANGB</name>
<dbReference type="VEuPathDB" id="FungiDB:GVI51_J01947"/>
<evidence type="ECO:0000256" key="4">
    <source>
        <dbReference type="ARBA" id="ARBA00022927"/>
    </source>
</evidence>
<dbReference type="VEuPathDB" id="FungiDB:GW608_J01991"/>
<evidence type="ECO:0000256" key="6">
    <source>
        <dbReference type="ARBA" id="ARBA00023034"/>
    </source>
</evidence>
<sequence>MSSEYAESTLYQRDPSRTQLFGAADPTLIDDRTSPYDKGKLDYSQSTLAHLESQSEEQMGVMTEKIRALKSLSMRMGDEIRGSNKTLDQLDDTFQRTTVKLKQTFNNMMDMAKRSRISIKTWLLLFFFIFLLFFYVWIT</sequence>
<keyword evidence="2" id="KW-0813">Transport</keyword>
<feature type="compositionally biased region" description="Polar residues" evidence="9">
    <location>
        <begin position="1"/>
        <end position="11"/>
    </location>
</feature>
<evidence type="ECO:0000256" key="5">
    <source>
        <dbReference type="ARBA" id="ARBA00022989"/>
    </source>
</evidence>
<comment type="subcellular location">
    <subcellularLocation>
        <location evidence="8">Endomembrane system</location>
        <topology evidence="8">Single-pass type IV membrane protein</topology>
    </subcellularLocation>
    <subcellularLocation>
        <location evidence="1">Golgi apparatus membrane</location>
    </subcellularLocation>
</comment>
<evidence type="ECO:0000256" key="10">
    <source>
        <dbReference type="SAM" id="Phobius"/>
    </source>
</evidence>
<dbReference type="PROSITE" id="PS50192">
    <property type="entry name" value="T_SNARE"/>
    <property type="match status" value="1"/>
</dbReference>
<dbReference type="GO" id="GO:0030134">
    <property type="term" value="C:COPII-coated ER to Golgi transport vesicle"/>
    <property type="evidence" value="ECO:0007669"/>
    <property type="project" value="EnsemblFungi"/>
</dbReference>
<keyword evidence="6" id="KW-0333">Golgi apparatus</keyword>
<proteinExistence type="predicted"/>
<dbReference type="Proteomes" id="UP000054886">
    <property type="component" value="Unassembled WGS sequence"/>
</dbReference>
<dbReference type="SMART" id="SM00397">
    <property type="entry name" value="t_SNARE"/>
    <property type="match status" value="1"/>
</dbReference>
<keyword evidence="5 10" id="KW-1133">Transmembrane helix</keyword>
<feature type="transmembrane region" description="Helical" evidence="10">
    <location>
        <begin position="117"/>
        <end position="138"/>
    </location>
</feature>
<keyword evidence="4" id="KW-0653">Protein transport</keyword>
<dbReference type="CDD" id="cd15853">
    <property type="entry name" value="SNARE_Bet1"/>
    <property type="match status" value="1"/>
</dbReference>
<evidence type="ECO:0000256" key="2">
    <source>
        <dbReference type="ARBA" id="ARBA00022448"/>
    </source>
</evidence>
<dbReference type="OMA" id="FFWVWIT"/>
<evidence type="ECO:0000256" key="7">
    <source>
        <dbReference type="ARBA" id="ARBA00023136"/>
    </source>
</evidence>
<gene>
    <name evidence="11" type="ORF">AO440_002875</name>
</gene>
<evidence type="ECO:0000256" key="3">
    <source>
        <dbReference type="ARBA" id="ARBA00022692"/>
    </source>
</evidence>
<dbReference type="VEuPathDB" id="FungiDB:CAGL0J02090g"/>
<dbReference type="PhylomeDB" id="A0A0W0DDK8"/>
<comment type="caution">
    <text evidence="11">The sequence shown here is derived from an EMBL/GenBank/DDBJ whole genome shotgun (WGS) entry which is preliminary data.</text>
</comment>
<dbReference type="FunFam" id="1.20.5.110:FF:000089">
    <property type="entry name" value="Golgi vesicular membrane trafficking protein"/>
    <property type="match status" value="1"/>
</dbReference>
<dbReference type="GO" id="GO:0005484">
    <property type="term" value="F:SNAP receptor activity"/>
    <property type="evidence" value="ECO:0007669"/>
    <property type="project" value="EnsemblFungi"/>
</dbReference>
<dbReference type="GO" id="GO:0031201">
    <property type="term" value="C:SNARE complex"/>
    <property type="evidence" value="ECO:0007669"/>
    <property type="project" value="EnsemblFungi"/>
</dbReference>
<dbReference type="VEuPathDB" id="FungiDB:B1J91_J02090g"/>
<dbReference type="EMBL" id="LLZZ01000009">
    <property type="protein sequence ID" value="KTB13495.1"/>
    <property type="molecule type" value="Genomic_DNA"/>
</dbReference>
<organism evidence="11 12">
    <name type="scientific">Candida glabrata</name>
    <name type="common">Yeast</name>
    <name type="synonym">Torulopsis glabrata</name>
    <dbReference type="NCBI Taxonomy" id="5478"/>
    <lineage>
        <taxon>Eukaryota</taxon>
        <taxon>Fungi</taxon>
        <taxon>Dikarya</taxon>
        <taxon>Ascomycota</taxon>
        <taxon>Saccharomycotina</taxon>
        <taxon>Saccharomycetes</taxon>
        <taxon>Saccharomycetales</taxon>
        <taxon>Saccharomycetaceae</taxon>
        <taxon>Nakaseomyces</taxon>
    </lineage>
</organism>
<dbReference type="OrthoDB" id="261831at2759"/>
<protein>
    <submittedName>
        <fullName evidence="11">Protein transport protein BET1</fullName>
    </submittedName>
</protein>
<evidence type="ECO:0000256" key="8">
    <source>
        <dbReference type="ARBA" id="ARBA00046280"/>
    </source>
</evidence>
<dbReference type="SUPFAM" id="SSF58038">
    <property type="entry name" value="SNARE fusion complex"/>
    <property type="match status" value="1"/>
</dbReference>
<dbReference type="GO" id="GO:0006888">
    <property type="term" value="P:endoplasmic reticulum to Golgi vesicle-mediated transport"/>
    <property type="evidence" value="ECO:0007669"/>
    <property type="project" value="EnsemblFungi"/>
</dbReference>